<evidence type="ECO:0000256" key="10">
    <source>
        <dbReference type="SAM" id="MobiDB-lite"/>
    </source>
</evidence>
<evidence type="ECO:0000256" key="5">
    <source>
        <dbReference type="ARBA" id="ARBA00022641"/>
    </source>
</evidence>
<evidence type="ECO:0000313" key="11">
    <source>
        <dbReference type="EMBL" id="CAH2037907.1"/>
    </source>
</evidence>
<evidence type="ECO:0000256" key="2">
    <source>
        <dbReference type="ARBA" id="ARBA00010781"/>
    </source>
</evidence>
<sequence>MALYIQNEKKTLFLTLHISERRRGKETMVKKKSKVLMIFFTLVLLVSMTSSVISREDGLAPPKPSPSSTHEKERSTKSDGVECKSSDSEEECLVKKTVAAHTDYIYTQDLNLSP</sequence>
<comment type="PTM">
    <text evidence="9">PSK-alpha is produced by endopeptidase digestion. PSK-beta is produced from PSK-alpha by exopeptidase digestion.</text>
</comment>
<keyword evidence="8 9" id="KW-0339">Growth factor</keyword>
<keyword evidence="5 9" id="KW-0765">Sulfation</keyword>
<keyword evidence="3 9" id="KW-0217">Developmental protein</keyword>
<evidence type="ECO:0000313" key="12">
    <source>
        <dbReference type="Proteomes" id="UP000836841"/>
    </source>
</evidence>
<dbReference type="AlphaFoldDB" id="A0AAU9RBR7"/>
<proteinExistence type="inferred from homology"/>
<evidence type="ECO:0000256" key="4">
    <source>
        <dbReference type="ARBA" id="ARBA00022525"/>
    </source>
</evidence>
<dbReference type="GO" id="GO:0008283">
    <property type="term" value="P:cell population proliferation"/>
    <property type="evidence" value="ECO:0007669"/>
    <property type="project" value="UniProtKB-UniRule"/>
</dbReference>
<dbReference type="GO" id="GO:0008083">
    <property type="term" value="F:growth factor activity"/>
    <property type="evidence" value="ECO:0007669"/>
    <property type="project" value="UniProtKB-UniRule"/>
</dbReference>
<evidence type="ECO:0000256" key="6">
    <source>
        <dbReference type="ARBA" id="ARBA00022729"/>
    </source>
</evidence>
<keyword evidence="4 9" id="KW-0964">Secreted</keyword>
<evidence type="ECO:0000256" key="8">
    <source>
        <dbReference type="ARBA" id="ARBA00023030"/>
    </source>
</evidence>
<comment type="PTM">
    <text evidence="9">Sulfation is important for activity and for the binding to a putative membrane receptor.</text>
</comment>
<keyword evidence="12" id="KW-1185">Reference proteome</keyword>
<dbReference type="EMBL" id="OU466857">
    <property type="protein sequence ID" value="CAH2037907.1"/>
    <property type="molecule type" value="Genomic_DNA"/>
</dbReference>
<evidence type="ECO:0000256" key="7">
    <source>
        <dbReference type="ARBA" id="ARBA00022782"/>
    </source>
</evidence>
<evidence type="ECO:0000256" key="3">
    <source>
        <dbReference type="ARBA" id="ARBA00022473"/>
    </source>
</evidence>
<accession>A0AAU9RBR7</accession>
<dbReference type="GO" id="GO:0005576">
    <property type="term" value="C:extracellular region"/>
    <property type="evidence" value="ECO:0007669"/>
    <property type="project" value="UniProtKB-SubCell"/>
</dbReference>
<dbReference type="Pfam" id="PF06404">
    <property type="entry name" value="PSK"/>
    <property type="match status" value="1"/>
</dbReference>
<comment type="function">
    <text evidence="9">Promotes plant cell differentiation, organogenesis and somatic embryogenesis as well as cell proliferation.</text>
</comment>
<comment type="subcellular location">
    <subcellularLocation>
        <location evidence="1 9">Secreted</location>
    </subcellularLocation>
</comment>
<keyword evidence="7 9" id="KW-0221">Differentiation</keyword>
<keyword evidence="6 9" id="KW-0732">Signal</keyword>
<dbReference type="PANTHER" id="PTHR33285">
    <property type="entry name" value="PHYTOSULFOKINES 3"/>
    <property type="match status" value="1"/>
</dbReference>
<feature type="region of interest" description="Disordered" evidence="10">
    <location>
        <begin position="55"/>
        <end position="89"/>
    </location>
</feature>
<gene>
    <name evidence="11" type="ORF">TAV2_LOCUS2295</name>
</gene>
<protein>
    <recommendedName>
        <fullName evidence="9">Phytosulfokine</fullName>
    </recommendedName>
    <component>
        <recommendedName>
            <fullName evidence="9">Phytosulfokine-alpha</fullName>
            <shortName evidence="9">PSK-alpha</shortName>
            <shortName evidence="9">Phytosulfokine-a</shortName>
        </recommendedName>
    </component>
    <component>
        <recommendedName>
            <fullName evidence="9">Phytosulfokine-beta</fullName>
            <shortName evidence="9">PSK-beta</shortName>
            <shortName evidence="9">Phytosulfokine-b</shortName>
        </recommendedName>
    </component>
</protein>
<feature type="compositionally biased region" description="Basic and acidic residues" evidence="10">
    <location>
        <begin position="69"/>
        <end position="87"/>
    </location>
</feature>
<dbReference type="Proteomes" id="UP000836841">
    <property type="component" value="Chromosome 1"/>
</dbReference>
<dbReference type="PANTHER" id="PTHR33285:SF57">
    <property type="entry name" value="PHYTOSULFOKINES 1"/>
    <property type="match status" value="1"/>
</dbReference>
<name>A0AAU9RBR7_THLAR</name>
<dbReference type="InterPro" id="IPR009438">
    <property type="entry name" value="Phytosulfokine"/>
</dbReference>
<evidence type="ECO:0000256" key="1">
    <source>
        <dbReference type="ARBA" id="ARBA00004613"/>
    </source>
</evidence>
<dbReference type="GO" id="GO:0030154">
    <property type="term" value="P:cell differentiation"/>
    <property type="evidence" value="ECO:0007669"/>
    <property type="project" value="UniProtKB-UniRule"/>
</dbReference>
<comment type="similarity">
    <text evidence="2 9">Belongs to the phytosulfokine family.</text>
</comment>
<organism evidence="11 12">
    <name type="scientific">Thlaspi arvense</name>
    <name type="common">Field penny-cress</name>
    <dbReference type="NCBI Taxonomy" id="13288"/>
    <lineage>
        <taxon>Eukaryota</taxon>
        <taxon>Viridiplantae</taxon>
        <taxon>Streptophyta</taxon>
        <taxon>Embryophyta</taxon>
        <taxon>Tracheophyta</taxon>
        <taxon>Spermatophyta</taxon>
        <taxon>Magnoliopsida</taxon>
        <taxon>eudicotyledons</taxon>
        <taxon>Gunneridae</taxon>
        <taxon>Pentapetalae</taxon>
        <taxon>rosids</taxon>
        <taxon>malvids</taxon>
        <taxon>Brassicales</taxon>
        <taxon>Brassicaceae</taxon>
        <taxon>Thlaspideae</taxon>
        <taxon>Thlaspi</taxon>
    </lineage>
</organism>
<reference evidence="11 12" key="1">
    <citation type="submission" date="2022-03" db="EMBL/GenBank/DDBJ databases">
        <authorList>
            <person name="Nunn A."/>
            <person name="Chopra R."/>
            <person name="Nunn A."/>
            <person name="Contreras Garrido A."/>
        </authorList>
    </citation>
    <scope>NUCLEOTIDE SEQUENCE [LARGE SCALE GENOMIC DNA]</scope>
</reference>
<evidence type="ECO:0000256" key="9">
    <source>
        <dbReference type="RuleBase" id="RU368031"/>
    </source>
</evidence>